<evidence type="ECO:0000313" key="2">
    <source>
        <dbReference type="EMBL" id="MEC4720124.1"/>
    </source>
</evidence>
<sequence length="76" mass="8001">MTKTEASDNKALRVVLFIIVVFACVASALIWMLAGWKAGVIALLLLMLPAATIYRYSGIKGASPKASGTRASGTDE</sequence>
<dbReference type="PROSITE" id="PS51257">
    <property type="entry name" value="PROKAR_LIPOPROTEIN"/>
    <property type="match status" value="1"/>
</dbReference>
<name>A0ABU6J920_9BURK</name>
<feature type="transmembrane region" description="Helical" evidence="1">
    <location>
        <begin position="40"/>
        <end position="57"/>
    </location>
</feature>
<feature type="transmembrane region" description="Helical" evidence="1">
    <location>
        <begin position="12"/>
        <end position="34"/>
    </location>
</feature>
<dbReference type="Proteomes" id="UP001352263">
    <property type="component" value="Unassembled WGS sequence"/>
</dbReference>
<evidence type="ECO:0008006" key="4">
    <source>
        <dbReference type="Google" id="ProtNLM"/>
    </source>
</evidence>
<keyword evidence="1" id="KW-0812">Transmembrane</keyword>
<evidence type="ECO:0000256" key="1">
    <source>
        <dbReference type="SAM" id="Phobius"/>
    </source>
</evidence>
<proteinExistence type="predicted"/>
<comment type="caution">
    <text evidence="2">The sequence shown here is derived from an EMBL/GenBank/DDBJ whole genome shotgun (WGS) entry which is preliminary data.</text>
</comment>
<protein>
    <recommendedName>
        <fullName evidence="4">Transmembrane protein</fullName>
    </recommendedName>
</protein>
<dbReference type="RefSeq" id="WP_326506836.1">
    <property type="nucleotide sequence ID" value="NZ_JAWIIV010000009.1"/>
</dbReference>
<dbReference type="EMBL" id="JAWIIV010000009">
    <property type="protein sequence ID" value="MEC4720124.1"/>
    <property type="molecule type" value="Genomic_DNA"/>
</dbReference>
<gene>
    <name evidence="2" type="ORF">RY831_13250</name>
</gene>
<organism evidence="2 3">
    <name type="scientific">Noviherbaspirillum album</name>
    <dbReference type="NCBI Taxonomy" id="3080276"/>
    <lineage>
        <taxon>Bacteria</taxon>
        <taxon>Pseudomonadati</taxon>
        <taxon>Pseudomonadota</taxon>
        <taxon>Betaproteobacteria</taxon>
        <taxon>Burkholderiales</taxon>
        <taxon>Oxalobacteraceae</taxon>
        <taxon>Noviherbaspirillum</taxon>
    </lineage>
</organism>
<keyword evidence="1" id="KW-1133">Transmembrane helix</keyword>
<keyword evidence="1" id="KW-0472">Membrane</keyword>
<evidence type="ECO:0000313" key="3">
    <source>
        <dbReference type="Proteomes" id="UP001352263"/>
    </source>
</evidence>
<keyword evidence="3" id="KW-1185">Reference proteome</keyword>
<reference evidence="2 3" key="1">
    <citation type="submission" date="2023-10" db="EMBL/GenBank/DDBJ databases">
        <title>Noviherbaspirillum sp. CPCC 100848 genome assembly.</title>
        <authorList>
            <person name="Li X.Y."/>
            <person name="Fang X.M."/>
        </authorList>
    </citation>
    <scope>NUCLEOTIDE SEQUENCE [LARGE SCALE GENOMIC DNA]</scope>
    <source>
        <strain evidence="2 3">CPCC 100848</strain>
    </source>
</reference>
<accession>A0ABU6J920</accession>